<name>G7VF49_9CREN</name>
<keyword evidence="2" id="KW-1185">Reference proteome</keyword>
<protein>
    <submittedName>
        <fullName evidence="1">Uncharacterized protein</fullName>
    </submittedName>
</protein>
<dbReference type="BioCyc" id="PSP1104324:GJSN-197-MONOMER"/>
<dbReference type="eggNOG" id="arCOG05548">
    <property type="taxonomic scope" value="Archaea"/>
</dbReference>
<dbReference type="STRING" id="1104324.P186_0204"/>
<gene>
    <name evidence="1" type="ORF">P186_0204</name>
</gene>
<evidence type="ECO:0000313" key="1">
    <source>
        <dbReference type="EMBL" id="AET31665.1"/>
    </source>
</evidence>
<dbReference type="HOGENOM" id="CLU_1375586_0_0_2"/>
<sequence length="201" mass="22029">MFMGLMARKRNYKPLVVLAALAAVALVAAAVTFTNITYWVVNATRPPAMKYPGVDTTVAGGRYAKVSYYFDSANGYNITKISVIGFTGDPVNYTDVIRVCNYYGTTSVVATMYYRGIVDNPNSLARYVKAFYVYWTDPYAQPGTGFITTTNYPQSASVTIDPGQCATAGVYIRIDPDLPADYADGKTILATYQVDIQMTIQ</sequence>
<dbReference type="Proteomes" id="UP000005867">
    <property type="component" value="Chromosome"/>
</dbReference>
<reference evidence="1 2" key="1">
    <citation type="journal article" date="2012" name="J. Bacteriol.">
        <title>Complete genome sequence of strain 1860, a crenarchaeon of the genus pyrobaculum able to grow with various electron acceptors.</title>
        <authorList>
            <person name="Mardanov A.V."/>
            <person name="Gumerov V.M."/>
            <person name="Slobodkina G.B."/>
            <person name="Beletsky A.V."/>
            <person name="Bonch-Osmolovskaya E.A."/>
            <person name="Ravin N.V."/>
            <person name="Skryabin K.G."/>
        </authorList>
    </citation>
    <scope>NUCLEOTIDE SEQUENCE [LARGE SCALE GENOMIC DNA]</scope>
    <source>
        <strain evidence="1 2">1860</strain>
    </source>
</reference>
<accession>G7VF49</accession>
<dbReference type="KEGG" id="pyr:P186_0204"/>
<proteinExistence type="predicted"/>
<evidence type="ECO:0000313" key="2">
    <source>
        <dbReference type="Proteomes" id="UP000005867"/>
    </source>
</evidence>
<dbReference type="EMBL" id="CP003098">
    <property type="protein sequence ID" value="AET31665.1"/>
    <property type="molecule type" value="Genomic_DNA"/>
</dbReference>
<organism evidence="1 2">
    <name type="scientific">Pyrobaculum ferrireducens</name>
    <dbReference type="NCBI Taxonomy" id="1104324"/>
    <lineage>
        <taxon>Archaea</taxon>
        <taxon>Thermoproteota</taxon>
        <taxon>Thermoprotei</taxon>
        <taxon>Thermoproteales</taxon>
        <taxon>Thermoproteaceae</taxon>
        <taxon>Pyrobaculum</taxon>
    </lineage>
</organism>
<dbReference type="AlphaFoldDB" id="G7VF49"/>